<evidence type="ECO:0000256" key="5">
    <source>
        <dbReference type="ARBA" id="ARBA00022692"/>
    </source>
</evidence>
<feature type="transmembrane region" description="Helical" evidence="8">
    <location>
        <begin position="6"/>
        <end position="21"/>
    </location>
</feature>
<feature type="transmembrane region" description="Helical" evidence="8">
    <location>
        <begin position="247"/>
        <end position="267"/>
    </location>
</feature>
<feature type="transmembrane region" description="Helical" evidence="8">
    <location>
        <begin position="123"/>
        <end position="142"/>
    </location>
</feature>
<feature type="transmembrane region" description="Helical" evidence="8">
    <location>
        <begin position="274"/>
        <end position="296"/>
    </location>
</feature>
<organism evidence="9 10">
    <name type="scientific">Deinococcus roseus</name>
    <dbReference type="NCBI Taxonomy" id="392414"/>
    <lineage>
        <taxon>Bacteria</taxon>
        <taxon>Thermotogati</taxon>
        <taxon>Deinococcota</taxon>
        <taxon>Deinococci</taxon>
        <taxon>Deinococcales</taxon>
        <taxon>Deinococcaceae</taxon>
        <taxon>Deinococcus</taxon>
    </lineage>
</organism>
<evidence type="ECO:0000313" key="10">
    <source>
        <dbReference type="Proteomes" id="UP000632222"/>
    </source>
</evidence>
<keyword evidence="6 8" id="KW-1133">Transmembrane helix</keyword>
<feature type="transmembrane region" description="Helical" evidence="8">
    <location>
        <begin position="154"/>
        <end position="176"/>
    </location>
</feature>
<proteinExistence type="inferred from homology"/>
<sequence>MSTFFNILPMLLIFLIGVIIRRTGILSIRDAEALLKVVFNVTAPALFIASVSQLKIGHDILLLPPLGIAMFFGIYLLALPLGKLLKLPRPTLGTFLLGSSIMNVTFVLPFFVAVYGIQEAGRISFLDLGNALVVFTFGYALACKMGENARSGNMAGRILTSPPIIGIVIGLVINLFSLHPPDPIMNTLTMLGTATLPMVMLALGMYYSPRIRNLPVTFLAIGLRMLVGFGLGLLLAQVLGLTGINRVLLLLTASAPAGTNTLTFSVLEKLDTELAASIVSTSILMGLVLVPVILMLTS</sequence>
<keyword evidence="4" id="KW-1003">Cell membrane</keyword>
<evidence type="ECO:0000256" key="1">
    <source>
        <dbReference type="ARBA" id="ARBA00004651"/>
    </source>
</evidence>
<keyword evidence="3" id="KW-0813">Transport</keyword>
<feature type="transmembrane region" description="Helical" evidence="8">
    <location>
        <begin position="33"/>
        <end position="54"/>
    </location>
</feature>
<dbReference type="Pfam" id="PF03547">
    <property type="entry name" value="Mem_trans"/>
    <property type="match status" value="1"/>
</dbReference>
<dbReference type="InterPro" id="IPR038770">
    <property type="entry name" value="Na+/solute_symporter_sf"/>
</dbReference>
<evidence type="ECO:0000256" key="7">
    <source>
        <dbReference type="ARBA" id="ARBA00023136"/>
    </source>
</evidence>
<dbReference type="EMBL" id="BMOD01000021">
    <property type="protein sequence ID" value="GGJ50510.1"/>
    <property type="molecule type" value="Genomic_DNA"/>
</dbReference>
<dbReference type="Proteomes" id="UP000632222">
    <property type="component" value="Unassembled WGS sequence"/>
</dbReference>
<feature type="transmembrane region" description="Helical" evidence="8">
    <location>
        <begin position="214"/>
        <end position="235"/>
    </location>
</feature>
<evidence type="ECO:0000256" key="6">
    <source>
        <dbReference type="ARBA" id="ARBA00022989"/>
    </source>
</evidence>
<comment type="similarity">
    <text evidence="2">Belongs to the auxin efflux carrier (TC 2.A.69) family.</text>
</comment>
<keyword evidence="5 8" id="KW-0812">Transmembrane</keyword>
<evidence type="ECO:0000256" key="2">
    <source>
        <dbReference type="ARBA" id="ARBA00010145"/>
    </source>
</evidence>
<evidence type="ECO:0000256" key="4">
    <source>
        <dbReference type="ARBA" id="ARBA00022475"/>
    </source>
</evidence>
<dbReference type="PANTHER" id="PTHR36838:SF3">
    <property type="entry name" value="TRANSPORTER AUXIN EFFLUX CARRIER EC FAMILY"/>
    <property type="match status" value="1"/>
</dbReference>
<reference evidence="10" key="1">
    <citation type="journal article" date="2019" name="Int. J. Syst. Evol. Microbiol.">
        <title>The Global Catalogue of Microorganisms (GCM) 10K type strain sequencing project: providing services to taxonomists for standard genome sequencing and annotation.</title>
        <authorList>
            <consortium name="The Broad Institute Genomics Platform"/>
            <consortium name="The Broad Institute Genome Sequencing Center for Infectious Disease"/>
            <person name="Wu L."/>
            <person name="Ma J."/>
        </authorList>
    </citation>
    <scope>NUCLEOTIDE SEQUENCE [LARGE SCALE GENOMIC DNA]</scope>
    <source>
        <strain evidence="10">JCM 14370</strain>
    </source>
</reference>
<feature type="transmembrane region" description="Helical" evidence="8">
    <location>
        <begin position="188"/>
        <end position="207"/>
    </location>
</feature>
<keyword evidence="10" id="KW-1185">Reference proteome</keyword>
<keyword evidence="7 8" id="KW-0472">Membrane</keyword>
<accession>A0ABQ2D971</accession>
<protein>
    <submittedName>
        <fullName evidence="9">Transporter</fullName>
    </submittedName>
</protein>
<feature type="transmembrane region" description="Helical" evidence="8">
    <location>
        <begin position="94"/>
        <end position="117"/>
    </location>
</feature>
<comment type="caution">
    <text evidence="9">The sequence shown here is derived from an EMBL/GenBank/DDBJ whole genome shotgun (WGS) entry which is preliminary data.</text>
</comment>
<feature type="transmembrane region" description="Helical" evidence="8">
    <location>
        <begin position="60"/>
        <end position="82"/>
    </location>
</feature>
<dbReference type="InterPro" id="IPR004776">
    <property type="entry name" value="Mem_transp_PIN-like"/>
</dbReference>
<name>A0ABQ2D971_9DEIO</name>
<evidence type="ECO:0000256" key="8">
    <source>
        <dbReference type="SAM" id="Phobius"/>
    </source>
</evidence>
<comment type="subcellular location">
    <subcellularLocation>
        <location evidence="1">Cell membrane</location>
        <topology evidence="1">Multi-pass membrane protein</topology>
    </subcellularLocation>
</comment>
<dbReference type="Gene3D" id="1.20.1530.20">
    <property type="match status" value="1"/>
</dbReference>
<gene>
    <name evidence="9" type="ORF">GCM10008938_40560</name>
</gene>
<dbReference type="PANTHER" id="PTHR36838">
    <property type="entry name" value="AUXIN EFFLUX CARRIER FAMILY PROTEIN"/>
    <property type="match status" value="1"/>
</dbReference>
<evidence type="ECO:0000256" key="3">
    <source>
        <dbReference type="ARBA" id="ARBA00022448"/>
    </source>
</evidence>
<evidence type="ECO:0000313" key="9">
    <source>
        <dbReference type="EMBL" id="GGJ50510.1"/>
    </source>
</evidence>